<organism evidence="1 2">
    <name type="scientific">Acaulospora colombiana</name>
    <dbReference type="NCBI Taxonomy" id="27376"/>
    <lineage>
        <taxon>Eukaryota</taxon>
        <taxon>Fungi</taxon>
        <taxon>Fungi incertae sedis</taxon>
        <taxon>Mucoromycota</taxon>
        <taxon>Glomeromycotina</taxon>
        <taxon>Glomeromycetes</taxon>
        <taxon>Diversisporales</taxon>
        <taxon>Acaulosporaceae</taxon>
        <taxon>Acaulospora</taxon>
    </lineage>
</organism>
<proteinExistence type="predicted"/>
<evidence type="ECO:0000313" key="2">
    <source>
        <dbReference type="Proteomes" id="UP000789525"/>
    </source>
</evidence>
<protein>
    <submittedName>
        <fullName evidence="1">15934_t:CDS:1</fullName>
    </submittedName>
</protein>
<dbReference type="Proteomes" id="UP000789525">
    <property type="component" value="Unassembled WGS sequence"/>
</dbReference>
<sequence length="464" mass="52144">ITSTYNRRVNHTKRISNKQQRLDRDLHTQHLLLGQDAYWLDSSDAPESQFNTPMDAVEYQSPLASANAFDDAHALNDLEIEDQVARNVVSVPPNPNPFLDDTAAGRWPSTPTRPMRTSPTTHRLSLSNRHHQHDSESSSSSLVIVDARPATLDDDSRAITSSSTPQRRLPPPTQDNQERLTHPLTPTSPPASSASSSSASSAGLSSPSSNTIDTSSSATPTNNGGVRRRPSPFPLGPVQAPTPPPRRRNRYVPPSPHIVDIAVETFNLPTTTLSTTHRRSIDSEASRASPVQRASTLIDEDEDDTTTAHATNVRNSPVRQHMQQGHLDKSVIHSSLEEERERQWRRLDEERARSMEITWDASAVTNEKADHAPCKWTKKDKKQVKEKKEVKKEKKSWWRSCFGGGRAIVHDEEIVPTPQPLEVEEDDYMFAEAFRDEEEDQGEVQEDEKRAMRAKRRKTLKKRV</sequence>
<feature type="non-terminal residue" evidence="1">
    <location>
        <position position="1"/>
    </location>
</feature>
<dbReference type="EMBL" id="CAJVPT010020135">
    <property type="protein sequence ID" value="CAG8646264.1"/>
    <property type="molecule type" value="Genomic_DNA"/>
</dbReference>
<keyword evidence="2" id="KW-1185">Reference proteome</keyword>
<accession>A0ACA9NB05</accession>
<name>A0ACA9NB05_9GLOM</name>
<reference evidence="1" key="1">
    <citation type="submission" date="2021-06" db="EMBL/GenBank/DDBJ databases">
        <authorList>
            <person name="Kallberg Y."/>
            <person name="Tangrot J."/>
            <person name="Rosling A."/>
        </authorList>
    </citation>
    <scope>NUCLEOTIDE SEQUENCE</scope>
    <source>
        <strain evidence="1">CL356</strain>
    </source>
</reference>
<evidence type="ECO:0000313" key="1">
    <source>
        <dbReference type="EMBL" id="CAG8646264.1"/>
    </source>
</evidence>
<gene>
    <name evidence="1" type="ORF">ACOLOM_LOCUS8110</name>
</gene>
<comment type="caution">
    <text evidence="1">The sequence shown here is derived from an EMBL/GenBank/DDBJ whole genome shotgun (WGS) entry which is preliminary data.</text>
</comment>